<dbReference type="Pfam" id="PF01928">
    <property type="entry name" value="CYTH"/>
    <property type="match status" value="1"/>
</dbReference>
<dbReference type="PROSITE" id="PS51707">
    <property type="entry name" value="CYTH"/>
    <property type="match status" value="1"/>
</dbReference>
<dbReference type="AlphaFoldDB" id="A0A0E1NQ25"/>
<dbReference type="SUPFAM" id="SSF55154">
    <property type="entry name" value="CYTH-like phosphatases"/>
    <property type="match status" value="1"/>
</dbReference>
<dbReference type="GeneID" id="57977318"/>
<dbReference type="PANTHER" id="PTHR21028">
    <property type="entry name" value="SI:CH211-156B7.4"/>
    <property type="match status" value="1"/>
</dbReference>
<accession>A0A0E1NQ25</accession>
<dbReference type="PATRIC" id="fig|360102.15.peg.3946"/>
<dbReference type="Proteomes" id="UP000001971">
    <property type="component" value="Chromosome"/>
</dbReference>
<dbReference type="KEGG" id="ypa:YPA_0889"/>
<dbReference type="Gene3D" id="2.40.320.10">
    <property type="entry name" value="Hypothetical Protein Pfu-838710-001"/>
    <property type="match status" value="1"/>
</dbReference>
<dbReference type="InterPro" id="IPR033469">
    <property type="entry name" value="CYTH-like_dom_sf"/>
</dbReference>
<evidence type="ECO:0000259" key="1">
    <source>
        <dbReference type="PROSITE" id="PS51707"/>
    </source>
</evidence>
<proteinExistence type="predicted"/>
<dbReference type="EMBL" id="CP000308">
    <property type="protein sequence ID" value="ABG12857.1"/>
    <property type="molecule type" value="Genomic_DNA"/>
</dbReference>
<dbReference type="PANTHER" id="PTHR21028:SF2">
    <property type="entry name" value="CYTH DOMAIN-CONTAINING PROTEIN"/>
    <property type="match status" value="1"/>
</dbReference>
<dbReference type="RefSeq" id="WP_002210782.1">
    <property type="nucleotide sequence ID" value="NC_008150.1"/>
</dbReference>
<dbReference type="SMR" id="A0A0E1NQ25"/>
<organism evidence="2 3">
    <name type="scientific">Yersinia pestis bv. Antiqua (strain Antiqua)</name>
    <dbReference type="NCBI Taxonomy" id="360102"/>
    <lineage>
        <taxon>Bacteria</taxon>
        <taxon>Pseudomonadati</taxon>
        <taxon>Pseudomonadota</taxon>
        <taxon>Gammaproteobacteria</taxon>
        <taxon>Enterobacterales</taxon>
        <taxon>Yersiniaceae</taxon>
        <taxon>Yersinia</taxon>
    </lineage>
</organism>
<protein>
    <submittedName>
        <fullName evidence="2">Adenylate cyclase 2</fullName>
    </submittedName>
</protein>
<dbReference type="SMART" id="SM01118">
    <property type="entry name" value="CYTH"/>
    <property type="match status" value="1"/>
</dbReference>
<feature type="domain" description="CYTH" evidence="1">
    <location>
        <begin position="8"/>
        <end position="179"/>
    </location>
</feature>
<evidence type="ECO:0000313" key="2">
    <source>
        <dbReference type="EMBL" id="ABG12857.1"/>
    </source>
</evidence>
<dbReference type="HOGENOM" id="CLU_105244_3_0_6"/>
<dbReference type="NCBIfam" id="TIGR00318">
    <property type="entry name" value="cyaB"/>
    <property type="match status" value="1"/>
</dbReference>
<evidence type="ECO:0000313" key="3">
    <source>
        <dbReference type="Proteomes" id="UP000001971"/>
    </source>
</evidence>
<gene>
    <name evidence="2" type="ordered locus">YPA_0889</name>
</gene>
<dbReference type="CDD" id="cd07890">
    <property type="entry name" value="CYTH-like_AC_IV-like"/>
    <property type="match status" value="1"/>
</dbReference>
<sequence>MSEHFVGKYEVELKFRVMDLTTLHEQLVAQKATAFTLNNHEKDIYLDANGQDLADQQISMVLREMNPSGIRLWIVKGPGAERCEASNIEDVSKVQSMLATLGYHPAFTIEKQRSIYFVGKFHITVDHLTGLGDFAEIAIMTDDATELDKLKAECRDFANTFGLQVDQQEPRSYRQLLGF</sequence>
<dbReference type="InterPro" id="IPR008173">
    <property type="entry name" value="Adenylyl_cyclase_CyaB"/>
</dbReference>
<name>A0A0E1NQ25_YERPA</name>
<reference evidence="2 3" key="1">
    <citation type="journal article" date="2006" name="J. Bacteriol.">
        <title>Complete genome sequence of Yersinia pestis strains Antiqua and Nepal516: evidence of gene reduction in an emerging pathogen.</title>
        <authorList>
            <person name="Chain P.S."/>
            <person name="Hu P."/>
            <person name="Malfatti S.A."/>
            <person name="Radnedge L."/>
            <person name="Larimer F."/>
            <person name="Vergez L.M."/>
            <person name="Worsham P."/>
            <person name="Chu M.C."/>
            <person name="Andersen G.L."/>
        </authorList>
    </citation>
    <scope>NUCLEOTIDE SEQUENCE [LARGE SCALE GENOMIC DNA]</scope>
    <source>
        <strain evidence="2 3">Antiqua</strain>
    </source>
</reference>
<dbReference type="InterPro" id="IPR023577">
    <property type="entry name" value="CYTH_domain"/>
</dbReference>